<comment type="caution">
    <text evidence="1">The sequence shown here is derived from an EMBL/GenBank/DDBJ whole genome shotgun (WGS) entry which is preliminary data.</text>
</comment>
<dbReference type="AlphaFoldDB" id="A0A817UDS5"/>
<protein>
    <submittedName>
        <fullName evidence="1">Uncharacterized protein</fullName>
    </submittedName>
</protein>
<gene>
    <name evidence="2" type="ORF">HFQ381_LOCUS31046</name>
    <name evidence="1" type="ORF">LUA448_LOCUS10398</name>
</gene>
<accession>A0A817UDS5</accession>
<evidence type="ECO:0000313" key="2">
    <source>
        <dbReference type="EMBL" id="CAF4553983.1"/>
    </source>
</evidence>
<dbReference type="EMBL" id="CAJNYD010001237">
    <property type="protein sequence ID" value="CAF3325453.1"/>
    <property type="molecule type" value="Genomic_DNA"/>
</dbReference>
<dbReference type="Proteomes" id="UP000663833">
    <property type="component" value="Unassembled WGS sequence"/>
</dbReference>
<proteinExistence type="predicted"/>
<evidence type="ECO:0000313" key="1">
    <source>
        <dbReference type="EMBL" id="CAF3325453.1"/>
    </source>
</evidence>
<sequence>MIVKAYVDKSTNIHERIQSAWCVVFVCRLWLCYLQKISNFKTSANGKVIRETKKNINSYFITRPAYLSVELNAHNLLYLILLVKQKRLPKQALNSILCLIHRLASQYLEMPDR</sequence>
<evidence type="ECO:0000313" key="3">
    <source>
        <dbReference type="Proteomes" id="UP000663833"/>
    </source>
</evidence>
<dbReference type="Proteomes" id="UP000663851">
    <property type="component" value="Unassembled WGS sequence"/>
</dbReference>
<dbReference type="EMBL" id="CAJOBO010005952">
    <property type="protein sequence ID" value="CAF4553983.1"/>
    <property type="molecule type" value="Genomic_DNA"/>
</dbReference>
<reference evidence="1" key="1">
    <citation type="submission" date="2021-02" db="EMBL/GenBank/DDBJ databases">
        <authorList>
            <person name="Nowell W R."/>
        </authorList>
    </citation>
    <scope>NUCLEOTIDE SEQUENCE</scope>
</reference>
<organism evidence="1 3">
    <name type="scientific">Rotaria socialis</name>
    <dbReference type="NCBI Taxonomy" id="392032"/>
    <lineage>
        <taxon>Eukaryota</taxon>
        <taxon>Metazoa</taxon>
        <taxon>Spiralia</taxon>
        <taxon>Gnathifera</taxon>
        <taxon>Rotifera</taxon>
        <taxon>Eurotatoria</taxon>
        <taxon>Bdelloidea</taxon>
        <taxon>Philodinida</taxon>
        <taxon>Philodinidae</taxon>
        <taxon>Rotaria</taxon>
    </lineage>
</organism>
<name>A0A817UDS5_9BILA</name>